<dbReference type="Proteomes" id="UP000246058">
    <property type="component" value="Chromosome"/>
</dbReference>
<keyword evidence="2" id="KW-0378">Hydrolase</keyword>
<keyword evidence="2" id="KW-0540">Nuclease</keyword>
<dbReference type="InterPro" id="IPR011335">
    <property type="entry name" value="Restrct_endonuc-II-like"/>
</dbReference>
<keyword evidence="3" id="KW-1185">Reference proteome</keyword>
<dbReference type="GO" id="GO:0004519">
    <property type="term" value="F:endonuclease activity"/>
    <property type="evidence" value="ECO:0007669"/>
    <property type="project" value="UniProtKB-KW"/>
</dbReference>
<protein>
    <submittedName>
        <fullName evidence="2">Uma2 family endonuclease</fullName>
    </submittedName>
</protein>
<dbReference type="AlphaFoldDB" id="A0A2U8VX96"/>
<dbReference type="EMBL" id="CP029551">
    <property type="protein sequence ID" value="AWN37882.1"/>
    <property type="molecule type" value="Genomic_DNA"/>
</dbReference>
<sequence>MLDRRPEPMSVAAFFAWQERQPERYELVDGVAVGMMAGARNVHDDIVVNLVAALKTRLRGSGCRPFTGDGSVETLPGQIRRPDVGVDCGARDPDARRAAEPRLVAQVLSPSTRDFDAFAKLAEYKAVAGLEHILRVEPNAAEIRLWSHGANRAREETRLVDLDGNVALPALGIALPLAEIYDGVSFPLRPRPVADDTGSTA</sequence>
<dbReference type="KEGG" id="meti:DK427_20880"/>
<accession>A0A2U8VX96</accession>
<evidence type="ECO:0000313" key="3">
    <source>
        <dbReference type="Proteomes" id="UP000246058"/>
    </source>
</evidence>
<reference evidence="2 3" key="1">
    <citation type="submission" date="2018-05" db="EMBL/GenBank/DDBJ databases">
        <title>Complete Genome Sequence of Methylobacterium sp. 17Sr1-43.</title>
        <authorList>
            <person name="Srinivasan S."/>
        </authorList>
    </citation>
    <scope>NUCLEOTIDE SEQUENCE [LARGE SCALE GENOMIC DNA]</scope>
    <source>
        <strain evidence="2 3">17Sr1-43</strain>
    </source>
</reference>
<dbReference type="OrthoDB" id="155284at2"/>
<feature type="domain" description="Putative restriction endonuclease" evidence="1">
    <location>
        <begin position="12"/>
        <end position="175"/>
    </location>
</feature>
<evidence type="ECO:0000313" key="2">
    <source>
        <dbReference type="EMBL" id="AWN37882.1"/>
    </source>
</evidence>
<proteinExistence type="predicted"/>
<gene>
    <name evidence="2" type="ORF">DK427_20880</name>
</gene>
<dbReference type="Gene3D" id="3.90.1570.10">
    <property type="entry name" value="tt1808, chain A"/>
    <property type="match status" value="1"/>
</dbReference>
<dbReference type="CDD" id="cd06260">
    <property type="entry name" value="DUF820-like"/>
    <property type="match status" value="1"/>
</dbReference>
<dbReference type="InterPro" id="IPR012296">
    <property type="entry name" value="Nuclease_put_TT1808"/>
</dbReference>
<dbReference type="PANTHER" id="PTHR36558:SF1">
    <property type="entry name" value="RESTRICTION ENDONUCLEASE DOMAIN-CONTAINING PROTEIN-RELATED"/>
    <property type="match status" value="1"/>
</dbReference>
<dbReference type="RefSeq" id="WP_109953047.1">
    <property type="nucleotide sequence ID" value="NZ_CP029551.1"/>
</dbReference>
<name>A0A2U8VX96_9HYPH</name>
<dbReference type="PANTHER" id="PTHR36558">
    <property type="entry name" value="GLR1098 PROTEIN"/>
    <property type="match status" value="1"/>
</dbReference>
<dbReference type="InterPro" id="IPR008538">
    <property type="entry name" value="Uma2"/>
</dbReference>
<evidence type="ECO:0000259" key="1">
    <source>
        <dbReference type="Pfam" id="PF05685"/>
    </source>
</evidence>
<dbReference type="Pfam" id="PF05685">
    <property type="entry name" value="Uma2"/>
    <property type="match status" value="1"/>
</dbReference>
<organism evidence="2 3">
    <name type="scientific">Methylobacterium radiodurans</name>
    <dbReference type="NCBI Taxonomy" id="2202828"/>
    <lineage>
        <taxon>Bacteria</taxon>
        <taxon>Pseudomonadati</taxon>
        <taxon>Pseudomonadota</taxon>
        <taxon>Alphaproteobacteria</taxon>
        <taxon>Hyphomicrobiales</taxon>
        <taxon>Methylobacteriaceae</taxon>
        <taxon>Methylobacterium</taxon>
    </lineage>
</organism>
<dbReference type="SUPFAM" id="SSF52980">
    <property type="entry name" value="Restriction endonuclease-like"/>
    <property type="match status" value="1"/>
</dbReference>
<keyword evidence="2" id="KW-0255">Endonuclease</keyword>